<organism evidence="1 2">
    <name type="scientific">Nocardioides hankookensis</name>
    <dbReference type="NCBI Taxonomy" id="443157"/>
    <lineage>
        <taxon>Bacteria</taxon>
        <taxon>Bacillati</taxon>
        <taxon>Actinomycetota</taxon>
        <taxon>Actinomycetes</taxon>
        <taxon>Propionibacteriales</taxon>
        <taxon>Nocardioidaceae</taxon>
        <taxon>Nocardioides</taxon>
    </lineage>
</organism>
<keyword evidence="2" id="KW-1185">Reference proteome</keyword>
<sequence length="54" mass="6274">MTDLLREYEWAFARFLHTPPPLLEDCTYEQLLNGIAYLDRIGADQPVSDLFDLS</sequence>
<proteinExistence type="predicted"/>
<protein>
    <submittedName>
        <fullName evidence="1">Uncharacterized protein</fullName>
    </submittedName>
</protein>
<evidence type="ECO:0000313" key="1">
    <source>
        <dbReference type="EMBL" id="MFC6045742.1"/>
    </source>
</evidence>
<reference evidence="2" key="1">
    <citation type="journal article" date="2019" name="Int. J. Syst. Evol. Microbiol.">
        <title>The Global Catalogue of Microorganisms (GCM) 10K type strain sequencing project: providing services to taxonomists for standard genome sequencing and annotation.</title>
        <authorList>
            <consortium name="The Broad Institute Genomics Platform"/>
            <consortium name="The Broad Institute Genome Sequencing Center for Infectious Disease"/>
            <person name="Wu L."/>
            <person name="Ma J."/>
        </authorList>
    </citation>
    <scope>NUCLEOTIDE SEQUENCE [LARGE SCALE GENOMIC DNA]</scope>
    <source>
        <strain evidence="2">CCUG 54522</strain>
    </source>
</reference>
<name>A0ABW1LRG9_9ACTN</name>
<dbReference type="EMBL" id="JBHSRJ010000009">
    <property type="protein sequence ID" value="MFC6045742.1"/>
    <property type="molecule type" value="Genomic_DNA"/>
</dbReference>
<gene>
    <name evidence="1" type="ORF">ACFPYL_21850</name>
</gene>
<comment type="caution">
    <text evidence="1">The sequence shown here is derived from an EMBL/GenBank/DDBJ whole genome shotgun (WGS) entry which is preliminary data.</text>
</comment>
<accession>A0ABW1LRG9</accession>
<dbReference type="RefSeq" id="WP_379159496.1">
    <property type="nucleotide sequence ID" value="NZ_JBHSRJ010000009.1"/>
</dbReference>
<evidence type="ECO:0000313" key="2">
    <source>
        <dbReference type="Proteomes" id="UP001596135"/>
    </source>
</evidence>
<dbReference type="Proteomes" id="UP001596135">
    <property type="component" value="Unassembled WGS sequence"/>
</dbReference>